<dbReference type="AlphaFoldDB" id="W1XJH9"/>
<comment type="caution">
    <text evidence="1">The sequence shown here is derived from an EMBL/GenBank/DDBJ whole genome shotgun (WGS) entry which is preliminary data.</text>
</comment>
<feature type="non-terminal residue" evidence="1">
    <location>
        <position position="1"/>
    </location>
</feature>
<protein>
    <submittedName>
        <fullName evidence="1">Uncharacterized protein</fullName>
    </submittedName>
</protein>
<evidence type="ECO:0000313" key="1">
    <source>
        <dbReference type="EMBL" id="ETJ28984.1"/>
    </source>
</evidence>
<reference evidence="1" key="1">
    <citation type="submission" date="2013-12" db="EMBL/GenBank/DDBJ databases">
        <title>A Varibaculum cambriense genome reconstructed from a premature infant gut community with otherwise low bacterial novelty that shifts toward anaerobic metabolism during the third week of life.</title>
        <authorList>
            <person name="Brown C.T."/>
            <person name="Sharon I."/>
            <person name="Thomas B.C."/>
            <person name="Castelle C.J."/>
            <person name="Morowitz M.J."/>
            <person name="Banfield J.F."/>
        </authorList>
    </citation>
    <scope>NUCLEOTIDE SEQUENCE</scope>
</reference>
<accession>W1XJH9</accession>
<proteinExistence type="predicted"/>
<feature type="non-terminal residue" evidence="1">
    <location>
        <position position="82"/>
    </location>
</feature>
<organism evidence="1">
    <name type="scientific">human gut metagenome</name>
    <dbReference type="NCBI Taxonomy" id="408170"/>
    <lineage>
        <taxon>unclassified sequences</taxon>
        <taxon>metagenomes</taxon>
        <taxon>organismal metagenomes</taxon>
    </lineage>
</organism>
<sequence length="82" mass="9594">NKSDYGQLMGEDNQPNYDLLSSKLNLRKDILIKSRIELLIDFDNEFNITSLSKYLDVSKYPCLYFKLLTFSTTHFLIVFTCS</sequence>
<name>W1XJH9_9ZZZZ</name>
<dbReference type="EMBL" id="AZMM01016475">
    <property type="protein sequence ID" value="ETJ28984.1"/>
    <property type="molecule type" value="Genomic_DNA"/>
</dbReference>
<gene>
    <name evidence="1" type="ORF">Q604_UNBC16475G0001</name>
</gene>